<keyword evidence="10" id="KW-1185">Reference proteome</keyword>
<feature type="transmembrane region" description="Helical" evidence="7">
    <location>
        <begin position="35"/>
        <end position="54"/>
    </location>
</feature>
<dbReference type="GO" id="GO:0005886">
    <property type="term" value="C:plasma membrane"/>
    <property type="evidence" value="ECO:0007669"/>
    <property type="project" value="UniProtKB-SubCell"/>
</dbReference>
<dbReference type="PROSITE" id="PS50928">
    <property type="entry name" value="ABC_TM1"/>
    <property type="match status" value="1"/>
</dbReference>
<dbReference type="InterPro" id="IPR035906">
    <property type="entry name" value="MetI-like_sf"/>
</dbReference>
<sequence length="335" mass="37307">MLLSGRQENYSITLKSQKTPRFFTRLARSRAFKGYLFISPWLLGFLVFGLWPLLTTFYNSFTKYDILGYQEWVGLKNYQNIFTADPRFAQVSLNMAIYVSASTVISICGGLWLALLLNRKFPGNHLFRTIIYVPSLLVGIAIGMLFKQVFAPGSNGLANAALAVFHLGPIRWLGDSNPPVVALVALILVNLWFTGSTMLIFLAGLKGISSVYYEAAKIDGAGRWKIFWHITLPLLSPVLVFNTITTLIAHIQVFETPYAFASSVGSTSSMNNPLGYHYNLATFLTYIYELAFKENGKFGYASALAVIVFIITLLLTLLVLAMARYTYYGDQSKGA</sequence>
<dbReference type="InterPro" id="IPR051393">
    <property type="entry name" value="ABC_transporter_permease"/>
</dbReference>
<evidence type="ECO:0000256" key="3">
    <source>
        <dbReference type="ARBA" id="ARBA00022475"/>
    </source>
</evidence>
<accession>A0A4P6JS53</accession>
<name>A0A4P6JS53_KTERU</name>
<evidence type="ECO:0000313" key="10">
    <source>
        <dbReference type="Proteomes" id="UP000290365"/>
    </source>
</evidence>
<evidence type="ECO:0000313" key="9">
    <source>
        <dbReference type="EMBL" id="QBD78348.1"/>
    </source>
</evidence>
<evidence type="ECO:0000256" key="1">
    <source>
        <dbReference type="ARBA" id="ARBA00004651"/>
    </source>
</evidence>
<dbReference type="EMBL" id="CP035758">
    <property type="protein sequence ID" value="QBD78348.1"/>
    <property type="molecule type" value="Genomic_DNA"/>
</dbReference>
<feature type="domain" description="ABC transmembrane type-1" evidence="8">
    <location>
        <begin position="92"/>
        <end position="319"/>
    </location>
</feature>
<evidence type="ECO:0000259" key="8">
    <source>
        <dbReference type="PROSITE" id="PS50928"/>
    </source>
</evidence>
<evidence type="ECO:0000256" key="4">
    <source>
        <dbReference type="ARBA" id="ARBA00022692"/>
    </source>
</evidence>
<evidence type="ECO:0000256" key="7">
    <source>
        <dbReference type="RuleBase" id="RU363032"/>
    </source>
</evidence>
<dbReference type="PANTHER" id="PTHR30193">
    <property type="entry name" value="ABC TRANSPORTER PERMEASE PROTEIN"/>
    <property type="match status" value="1"/>
</dbReference>
<keyword evidence="5 7" id="KW-1133">Transmembrane helix</keyword>
<feature type="transmembrane region" description="Helical" evidence="7">
    <location>
        <begin position="129"/>
        <end position="146"/>
    </location>
</feature>
<dbReference type="SUPFAM" id="SSF161098">
    <property type="entry name" value="MetI-like"/>
    <property type="match status" value="1"/>
</dbReference>
<organism evidence="9 10">
    <name type="scientific">Ktedonosporobacter rubrisoli</name>
    <dbReference type="NCBI Taxonomy" id="2509675"/>
    <lineage>
        <taxon>Bacteria</taxon>
        <taxon>Bacillati</taxon>
        <taxon>Chloroflexota</taxon>
        <taxon>Ktedonobacteria</taxon>
        <taxon>Ktedonobacterales</taxon>
        <taxon>Ktedonosporobacteraceae</taxon>
        <taxon>Ktedonosporobacter</taxon>
    </lineage>
</organism>
<proteinExistence type="inferred from homology"/>
<evidence type="ECO:0000256" key="6">
    <source>
        <dbReference type="ARBA" id="ARBA00023136"/>
    </source>
</evidence>
<feature type="transmembrane region" description="Helical" evidence="7">
    <location>
        <begin position="180"/>
        <end position="205"/>
    </location>
</feature>
<keyword evidence="6 7" id="KW-0472">Membrane</keyword>
<comment type="subcellular location">
    <subcellularLocation>
        <location evidence="1 7">Cell membrane</location>
        <topology evidence="1 7">Multi-pass membrane protein</topology>
    </subcellularLocation>
</comment>
<dbReference type="SUPFAM" id="SSF160964">
    <property type="entry name" value="MalF N-terminal region-like"/>
    <property type="match status" value="1"/>
</dbReference>
<feature type="transmembrane region" description="Helical" evidence="7">
    <location>
        <begin position="95"/>
        <end position="117"/>
    </location>
</feature>
<keyword evidence="4 7" id="KW-0812">Transmembrane</keyword>
<comment type="similarity">
    <text evidence="7">Belongs to the binding-protein-dependent transport system permease family.</text>
</comment>
<dbReference type="InterPro" id="IPR000515">
    <property type="entry name" value="MetI-like"/>
</dbReference>
<dbReference type="AlphaFoldDB" id="A0A4P6JS53"/>
<dbReference type="OrthoDB" id="9785836at2"/>
<dbReference type="CDD" id="cd06261">
    <property type="entry name" value="TM_PBP2"/>
    <property type="match status" value="1"/>
</dbReference>
<protein>
    <submittedName>
        <fullName evidence="9">Sugar ABC transporter permease</fullName>
    </submittedName>
</protein>
<dbReference type="KEGG" id="kbs:EPA93_21035"/>
<evidence type="ECO:0000256" key="5">
    <source>
        <dbReference type="ARBA" id="ARBA00022989"/>
    </source>
</evidence>
<dbReference type="Proteomes" id="UP000290365">
    <property type="component" value="Chromosome"/>
</dbReference>
<gene>
    <name evidence="9" type="ORF">EPA93_21035</name>
</gene>
<dbReference type="GO" id="GO:0055085">
    <property type="term" value="P:transmembrane transport"/>
    <property type="evidence" value="ECO:0007669"/>
    <property type="project" value="InterPro"/>
</dbReference>
<dbReference type="RefSeq" id="WP_129889401.1">
    <property type="nucleotide sequence ID" value="NZ_CP035758.1"/>
</dbReference>
<keyword evidence="2 7" id="KW-0813">Transport</keyword>
<reference evidence="9 10" key="1">
    <citation type="submission" date="2019-01" db="EMBL/GenBank/DDBJ databases">
        <title>Ktedonosporobacter rubrisoli SCAWS-G2.</title>
        <authorList>
            <person name="Huang Y."/>
            <person name="Yan B."/>
        </authorList>
    </citation>
    <scope>NUCLEOTIDE SEQUENCE [LARGE SCALE GENOMIC DNA]</scope>
    <source>
        <strain evidence="9 10">SCAWS-G2</strain>
    </source>
</reference>
<dbReference type="PANTHER" id="PTHR30193:SF37">
    <property type="entry name" value="INNER MEMBRANE ABC TRANSPORTER PERMEASE PROTEIN YCJO"/>
    <property type="match status" value="1"/>
</dbReference>
<feature type="transmembrane region" description="Helical" evidence="7">
    <location>
        <begin position="298"/>
        <end position="323"/>
    </location>
</feature>
<feature type="transmembrane region" description="Helical" evidence="7">
    <location>
        <begin position="226"/>
        <end position="254"/>
    </location>
</feature>
<dbReference type="Gene3D" id="1.10.3720.10">
    <property type="entry name" value="MetI-like"/>
    <property type="match status" value="1"/>
</dbReference>
<keyword evidence="3" id="KW-1003">Cell membrane</keyword>
<dbReference type="Pfam" id="PF00528">
    <property type="entry name" value="BPD_transp_1"/>
    <property type="match status" value="1"/>
</dbReference>
<evidence type="ECO:0000256" key="2">
    <source>
        <dbReference type="ARBA" id="ARBA00022448"/>
    </source>
</evidence>